<dbReference type="Proteomes" id="UP001325479">
    <property type="component" value="Chromosome"/>
</dbReference>
<organism evidence="2 3">
    <name type="scientific">Paraburkholderia kururiensis</name>
    <dbReference type="NCBI Taxonomy" id="984307"/>
    <lineage>
        <taxon>Bacteria</taxon>
        <taxon>Pseudomonadati</taxon>
        <taxon>Pseudomonadota</taxon>
        <taxon>Betaproteobacteria</taxon>
        <taxon>Burkholderiales</taxon>
        <taxon>Burkholderiaceae</taxon>
        <taxon>Paraburkholderia</taxon>
    </lineage>
</organism>
<reference evidence="2 3" key="1">
    <citation type="submission" date="2023-12" db="EMBL/GenBank/DDBJ databases">
        <title>Genome sequencing and assembly of bacterial species from a model synthetic community.</title>
        <authorList>
            <person name="Hogle S.L."/>
        </authorList>
    </citation>
    <scope>NUCLEOTIDE SEQUENCE [LARGE SCALE GENOMIC DNA]</scope>
    <source>
        <strain evidence="2 3">HAMBI 2494</strain>
    </source>
</reference>
<evidence type="ECO:0000313" key="3">
    <source>
        <dbReference type="Proteomes" id="UP001325479"/>
    </source>
</evidence>
<feature type="signal peptide" evidence="1">
    <location>
        <begin position="1"/>
        <end position="21"/>
    </location>
</feature>
<feature type="chain" id="PRO_5047471275" description="Secreted protein" evidence="1">
    <location>
        <begin position="22"/>
        <end position="146"/>
    </location>
</feature>
<protein>
    <recommendedName>
        <fullName evidence="4">Secreted protein</fullName>
    </recommendedName>
</protein>
<proteinExistence type="predicted"/>
<dbReference type="EMBL" id="CP139965">
    <property type="protein sequence ID" value="WQD77572.1"/>
    <property type="molecule type" value="Genomic_DNA"/>
</dbReference>
<evidence type="ECO:0000256" key="1">
    <source>
        <dbReference type="SAM" id="SignalP"/>
    </source>
</evidence>
<evidence type="ECO:0008006" key="4">
    <source>
        <dbReference type="Google" id="ProtNLM"/>
    </source>
</evidence>
<accession>A0ABZ0WJP9</accession>
<sequence>MLILLLTGASLLLRPATAAWARAVVMPCEAQQLCTAPAVSSPSAHSDAHMAVPDARLAHRHAVAATAIDDSANAPHGVCPGSGHCHVAGQCAGMAAACCTAAAAPGFRFPAGPTKVAVLRASPPRSDAASHFFTDGIERPPRLFLA</sequence>
<evidence type="ECO:0000313" key="2">
    <source>
        <dbReference type="EMBL" id="WQD77572.1"/>
    </source>
</evidence>
<dbReference type="RefSeq" id="WP_157977839.1">
    <property type="nucleotide sequence ID" value="NZ_CP139965.1"/>
</dbReference>
<gene>
    <name evidence="2" type="ORF">U0042_26580</name>
</gene>
<keyword evidence="1" id="KW-0732">Signal</keyword>
<keyword evidence="3" id="KW-1185">Reference proteome</keyword>
<name>A0ABZ0WJP9_9BURK</name>